<organism evidence="2 3">
    <name type="scientific">Lentinula guzmanii</name>
    <dbReference type="NCBI Taxonomy" id="2804957"/>
    <lineage>
        <taxon>Eukaryota</taxon>
        <taxon>Fungi</taxon>
        <taxon>Dikarya</taxon>
        <taxon>Basidiomycota</taxon>
        <taxon>Agaricomycotina</taxon>
        <taxon>Agaricomycetes</taxon>
        <taxon>Agaricomycetidae</taxon>
        <taxon>Agaricales</taxon>
        <taxon>Marasmiineae</taxon>
        <taxon>Omphalotaceae</taxon>
        <taxon>Lentinula</taxon>
    </lineage>
</organism>
<dbReference type="Proteomes" id="UP001176059">
    <property type="component" value="Unassembled WGS sequence"/>
</dbReference>
<protein>
    <submittedName>
        <fullName evidence="2">Uncharacterized protein</fullName>
    </submittedName>
</protein>
<evidence type="ECO:0000313" key="3">
    <source>
        <dbReference type="Proteomes" id="UP001176059"/>
    </source>
</evidence>
<dbReference type="AlphaFoldDB" id="A0AA38J3M2"/>
<gene>
    <name evidence="2" type="ORF">DFJ43DRAFT_1043128</name>
</gene>
<name>A0AA38J3M2_9AGAR</name>
<sequence length="145" mass="16455">MRIGPSTLSLVLSIYNRTYFKLPSTHNQKYTIDHATQNYNQAFVEVVDTKYGDLVNPNEKDIFYVQSEVPGSQSFQDSFFMRPMHTSSTFEGILRLTLGTVTSTMSAFCILSIQSWVYYVIRGGTKAGMRREAVELSSLKQKIST</sequence>
<reference evidence="2" key="2">
    <citation type="journal article" date="2023" name="Proc. Natl. Acad. Sci. U.S.A.">
        <title>A global phylogenomic analysis of the shiitake genus Lentinula.</title>
        <authorList>
            <person name="Sierra-Patev S."/>
            <person name="Min B."/>
            <person name="Naranjo-Ortiz M."/>
            <person name="Looney B."/>
            <person name="Konkel Z."/>
            <person name="Slot J.C."/>
            <person name="Sakamoto Y."/>
            <person name="Steenwyk J.L."/>
            <person name="Rokas A."/>
            <person name="Carro J."/>
            <person name="Camarero S."/>
            <person name="Ferreira P."/>
            <person name="Molpeceres G."/>
            <person name="Ruiz-Duenas F.J."/>
            <person name="Serrano A."/>
            <person name="Henrissat B."/>
            <person name="Drula E."/>
            <person name="Hughes K.W."/>
            <person name="Mata J.L."/>
            <person name="Ishikawa N.K."/>
            <person name="Vargas-Isla R."/>
            <person name="Ushijima S."/>
            <person name="Smith C.A."/>
            <person name="Donoghue J."/>
            <person name="Ahrendt S."/>
            <person name="Andreopoulos W."/>
            <person name="He G."/>
            <person name="LaButti K."/>
            <person name="Lipzen A."/>
            <person name="Ng V."/>
            <person name="Riley R."/>
            <person name="Sandor L."/>
            <person name="Barry K."/>
            <person name="Martinez A.T."/>
            <person name="Xiao Y."/>
            <person name="Gibbons J.G."/>
            <person name="Terashima K."/>
            <person name="Grigoriev I.V."/>
            <person name="Hibbett D."/>
        </authorList>
    </citation>
    <scope>NUCLEOTIDE SEQUENCE</scope>
    <source>
        <strain evidence="2">ET3784</strain>
    </source>
</reference>
<keyword evidence="3" id="KW-1185">Reference proteome</keyword>
<accession>A0AA38J3M2</accession>
<keyword evidence="1" id="KW-0472">Membrane</keyword>
<keyword evidence="1" id="KW-1133">Transmembrane helix</keyword>
<feature type="transmembrane region" description="Helical" evidence="1">
    <location>
        <begin position="93"/>
        <end position="121"/>
    </location>
</feature>
<proteinExistence type="predicted"/>
<evidence type="ECO:0000256" key="1">
    <source>
        <dbReference type="SAM" id="Phobius"/>
    </source>
</evidence>
<comment type="caution">
    <text evidence="2">The sequence shown here is derived from an EMBL/GenBank/DDBJ whole genome shotgun (WGS) entry which is preliminary data.</text>
</comment>
<keyword evidence="1" id="KW-0812">Transmembrane</keyword>
<reference evidence="2" key="1">
    <citation type="submission" date="2022-08" db="EMBL/GenBank/DDBJ databases">
        <authorList>
            <consortium name="DOE Joint Genome Institute"/>
            <person name="Min B."/>
            <person name="Sierra-Patev S."/>
            <person name="Naranjo-Ortiz M."/>
            <person name="Looney B."/>
            <person name="Konkel Z."/>
            <person name="Slot J.C."/>
            <person name="Sakamoto Y."/>
            <person name="Steenwyk J.L."/>
            <person name="Rokas A."/>
            <person name="Carro J."/>
            <person name="Camarero S."/>
            <person name="Ferreira P."/>
            <person name="Molpeceres G."/>
            <person name="Ruiz-duenas F.J."/>
            <person name="Serrano A."/>
            <person name="Henrissat B."/>
            <person name="Drula E."/>
            <person name="Hughes K.W."/>
            <person name="Mata J.L."/>
            <person name="Ishikawa N.K."/>
            <person name="Vargas-Isla R."/>
            <person name="Ushijima S."/>
            <person name="Smith C.A."/>
            <person name="Ahrendt S."/>
            <person name="Andreopoulos W."/>
            <person name="He G."/>
            <person name="LaButti K."/>
            <person name="Lipzen A."/>
            <person name="Ng V."/>
            <person name="Riley R."/>
            <person name="Sandor L."/>
            <person name="Barry K."/>
            <person name="Martinez A.T."/>
            <person name="Xiao Y."/>
            <person name="Gibbons J.G."/>
            <person name="Terashima K."/>
            <person name="Hibbett D.S."/>
            <person name="Grigoriev I.V."/>
        </authorList>
    </citation>
    <scope>NUCLEOTIDE SEQUENCE</scope>
    <source>
        <strain evidence="2">ET3784</strain>
    </source>
</reference>
<evidence type="ECO:0000313" key="2">
    <source>
        <dbReference type="EMBL" id="KAJ3717265.1"/>
    </source>
</evidence>
<dbReference type="EMBL" id="JANVFO010000074">
    <property type="protein sequence ID" value="KAJ3717265.1"/>
    <property type="molecule type" value="Genomic_DNA"/>
</dbReference>